<feature type="region of interest" description="Disordered" evidence="14">
    <location>
        <begin position="3045"/>
        <end position="3096"/>
    </location>
</feature>
<dbReference type="FunFam" id="2.60.40.60:FF:000024">
    <property type="entry name" value="FAT atypical cadherin 3"/>
    <property type="match status" value="1"/>
</dbReference>
<evidence type="ECO:0000256" key="6">
    <source>
        <dbReference type="ARBA" id="ARBA00022837"/>
    </source>
</evidence>
<dbReference type="PRINTS" id="PR00205">
    <property type="entry name" value="CADHERIN"/>
</dbReference>
<dbReference type="InterPro" id="IPR000742">
    <property type="entry name" value="EGF"/>
</dbReference>
<feature type="domain" description="Cadherin" evidence="18">
    <location>
        <begin position="87"/>
        <end position="185"/>
    </location>
</feature>
<dbReference type="PROSITE" id="PS50268">
    <property type="entry name" value="CADHERIN_2"/>
    <property type="match status" value="23"/>
</dbReference>
<dbReference type="GO" id="GO:0016342">
    <property type="term" value="C:catenin complex"/>
    <property type="evidence" value="ECO:0007669"/>
    <property type="project" value="TreeGrafter"/>
</dbReference>
<dbReference type="CDD" id="cd00053">
    <property type="entry name" value="EGF"/>
    <property type="match status" value="1"/>
</dbReference>
<evidence type="ECO:0000256" key="3">
    <source>
        <dbReference type="ARBA" id="ARBA00022692"/>
    </source>
</evidence>
<dbReference type="SMART" id="SM00181">
    <property type="entry name" value="EGF"/>
    <property type="match status" value="6"/>
</dbReference>
<feature type="domain" description="EGF-like" evidence="17">
    <location>
        <begin position="2911"/>
        <end position="2946"/>
    </location>
</feature>
<feature type="compositionally biased region" description="Low complexity" evidence="14">
    <location>
        <begin position="3262"/>
        <end position="3274"/>
    </location>
</feature>
<feature type="compositionally biased region" description="Polar residues" evidence="14">
    <location>
        <begin position="3084"/>
        <end position="3096"/>
    </location>
</feature>
<feature type="domain" description="Cadherin" evidence="18">
    <location>
        <begin position="915"/>
        <end position="1055"/>
    </location>
</feature>
<feature type="domain" description="EGF-like" evidence="17">
    <location>
        <begin position="2874"/>
        <end position="2910"/>
    </location>
</feature>
<feature type="region of interest" description="Disordered" evidence="14">
    <location>
        <begin position="3200"/>
        <end position="3222"/>
    </location>
</feature>
<dbReference type="GO" id="GO:0008104">
    <property type="term" value="P:intracellular protein localization"/>
    <property type="evidence" value="ECO:0007669"/>
    <property type="project" value="UniProtKB-ARBA"/>
</dbReference>
<dbReference type="SMART" id="SM00179">
    <property type="entry name" value="EGF_CA"/>
    <property type="match status" value="4"/>
</dbReference>
<keyword evidence="9 15" id="KW-0472">Membrane</keyword>
<feature type="compositionally biased region" description="Polar residues" evidence="14">
    <location>
        <begin position="3163"/>
        <end position="3175"/>
    </location>
</feature>
<feature type="domain" description="Cadherin" evidence="18">
    <location>
        <begin position="186"/>
        <end position="291"/>
    </location>
</feature>
<dbReference type="FunFam" id="2.60.120.200:FF:000250">
    <property type="entry name" value="Fat-like cadherin-related tumor suppressor homolog"/>
    <property type="match status" value="1"/>
</dbReference>
<feature type="domain" description="Cadherin" evidence="18">
    <location>
        <begin position="1576"/>
        <end position="1682"/>
    </location>
</feature>
<feature type="domain" description="Cadherin" evidence="18">
    <location>
        <begin position="1784"/>
        <end position="1887"/>
    </location>
</feature>
<dbReference type="FunFam" id="2.60.40.60:FF:000041">
    <property type="entry name" value="FAT atypical cadherin 1"/>
    <property type="match status" value="1"/>
</dbReference>
<dbReference type="SUPFAM" id="SSF49899">
    <property type="entry name" value="Concanavalin A-like lectins/glucanases"/>
    <property type="match status" value="1"/>
</dbReference>
<feature type="domain" description="Cadherin" evidence="18">
    <location>
        <begin position="2326"/>
        <end position="2429"/>
    </location>
</feature>
<feature type="region of interest" description="Disordered" evidence="14">
    <location>
        <begin position="3254"/>
        <end position="3355"/>
    </location>
</feature>
<feature type="domain" description="Cadherin" evidence="18">
    <location>
        <begin position="1992"/>
        <end position="2096"/>
    </location>
</feature>
<dbReference type="PROSITE" id="PS01187">
    <property type="entry name" value="EGF_CA"/>
    <property type="match status" value="1"/>
</dbReference>
<keyword evidence="7" id="KW-0130">Cell adhesion</keyword>
<dbReference type="SUPFAM" id="SSF57196">
    <property type="entry name" value="EGF/Laminin"/>
    <property type="match status" value="4"/>
</dbReference>
<dbReference type="InterPro" id="IPR002126">
    <property type="entry name" value="Cadherin-like_dom"/>
</dbReference>
<protein>
    <recommendedName>
        <fullName evidence="21">Fat-like cadherin-related tumor suppressor-like protein</fullName>
    </recommendedName>
</protein>
<evidence type="ECO:0000256" key="11">
    <source>
        <dbReference type="ARBA" id="ARBA00023180"/>
    </source>
</evidence>
<dbReference type="FunFam" id="2.60.40.60:FF:000033">
    <property type="entry name" value="FAT atypical cadherin 1"/>
    <property type="match status" value="1"/>
</dbReference>
<evidence type="ECO:0000313" key="20">
    <source>
        <dbReference type="Proteomes" id="UP000027135"/>
    </source>
</evidence>
<dbReference type="GO" id="GO:0045296">
    <property type="term" value="F:cadherin binding"/>
    <property type="evidence" value="ECO:0007669"/>
    <property type="project" value="TreeGrafter"/>
</dbReference>
<keyword evidence="5" id="KW-0677">Repeat</keyword>
<feature type="domain" description="Cadherin" evidence="18">
    <location>
        <begin position="6"/>
        <end position="86"/>
    </location>
</feature>
<keyword evidence="3 15" id="KW-0812">Transmembrane</keyword>
<dbReference type="EMBL" id="KK853463">
    <property type="protein sequence ID" value="KDR07454.1"/>
    <property type="molecule type" value="Genomic_DNA"/>
</dbReference>
<keyword evidence="2 13" id="KW-0245">EGF-like domain</keyword>
<dbReference type="InterPro" id="IPR001881">
    <property type="entry name" value="EGF-like_Ca-bd_dom"/>
</dbReference>
<gene>
    <name evidence="19" type="ORF">L798_02823</name>
</gene>
<dbReference type="FunFam" id="2.60.40.60:FF:000061">
    <property type="entry name" value="FAT atypical cadherin 3"/>
    <property type="match status" value="1"/>
</dbReference>
<dbReference type="Gene3D" id="2.10.25.10">
    <property type="entry name" value="Laminin"/>
    <property type="match status" value="6"/>
</dbReference>
<feature type="compositionally biased region" description="Pro residues" evidence="14">
    <location>
        <begin position="3136"/>
        <end position="3148"/>
    </location>
</feature>
<evidence type="ECO:0000256" key="13">
    <source>
        <dbReference type="PROSITE-ProRule" id="PRU00076"/>
    </source>
</evidence>
<feature type="domain" description="Laminin G" evidence="16">
    <location>
        <begin position="2643"/>
        <end position="2827"/>
    </location>
</feature>
<dbReference type="GO" id="GO:0016477">
    <property type="term" value="P:cell migration"/>
    <property type="evidence" value="ECO:0007669"/>
    <property type="project" value="TreeGrafter"/>
</dbReference>
<evidence type="ECO:0000256" key="5">
    <source>
        <dbReference type="ARBA" id="ARBA00022737"/>
    </source>
</evidence>
<evidence type="ECO:0000256" key="7">
    <source>
        <dbReference type="ARBA" id="ARBA00022889"/>
    </source>
</evidence>
<evidence type="ECO:0000256" key="8">
    <source>
        <dbReference type="ARBA" id="ARBA00022989"/>
    </source>
</evidence>
<dbReference type="PANTHER" id="PTHR24027">
    <property type="entry name" value="CADHERIN-23"/>
    <property type="match status" value="1"/>
</dbReference>
<keyword evidence="8 15" id="KW-1133">Transmembrane helix</keyword>
<dbReference type="PANTHER" id="PTHR24027:SF438">
    <property type="entry name" value="CADHERIN 23"/>
    <property type="match status" value="1"/>
</dbReference>
<feature type="transmembrane region" description="Helical" evidence="15">
    <location>
        <begin position="3004"/>
        <end position="3024"/>
    </location>
</feature>
<dbReference type="SUPFAM" id="SSF49313">
    <property type="entry name" value="Cadherin-like"/>
    <property type="match status" value="23"/>
</dbReference>
<comment type="caution">
    <text evidence="13">Lacks conserved residue(s) required for the propagation of feature annotation.</text>
</comment>
<feature type="domain" description="Cadherin" evidence="18">
    <location>
        <begin position="1056"/>
        <end position="1162"/>
    </location>
</feature>
<feature type="compositionally biased region" description="Gly residues" evidence="14">
    <location>
        <begin position="3205"/>
        <end position="3215"/>
    </location>
</feature>
<dbReference type="Pfam" id="PF00008">
    <property type="entry name" value="EGF"/>
    <property type="match status" value="2"/>
</dbReference>
<keyword evidence="20" id="KW-1185">Reference proteome</keyword>
<feature type="disulfide bond" evidence="13">
    <location>
        <begin position="2616"/>
        <end position="2625"/>
    </location>
</feature>
<feature type="disulfide bond" evidence="13">
    <location>
        <begin position="2974"/>
        <end position="2983"/>
    </location>
</feature>
<dbReference type="PROSITE" id="PS00010">
    <property type="entry name" value="ASX_HYDROXYL"/>
    <property type="match status" value="1"/>
</dbReference>
<dbReference type="GO" id="GO:0007163">
    <property type="term" value="P:establishment or maintenance of cell polarity"/>
    <property type="evidence" value="ECO:0007669"/>
    <property type="project" value="UniProtKB-ARBA"/>
</dbReference>
<feature type="domain" description="Cadherin" evidence="18">
    <location>
        <begin position="1683"/>
        <end position="1783"/>
    </location>
</feature>
<dbReference type="FunFam" id="2.10.25.10:FF:000125">
    <property type="entry name" value="Neurogenic locus notch protein-like"/>
    <property type="match status" value="1"/>
</dbReference>
<evidence type="ECO:0000256" key="4">
    <source>
        <dbReference type="ARBA" id="ARBA00022729"/>
    </source>
</evidence>
<evidence type="ECO:0000259" key="18">
    <source>
        <dbReference type="PROSITE" id="PS50268"/>
    </source>
</evidence>
<feature type="region of interest" description="Disordered" evidence="14">
    <location>
        <begin position="3371"/>
        <end position="3403"/>
    </location>
</feature>
<feature type="domain" description="Cadherin" evidence="18">
    <location>
        <begin position="2207"/>
        <end position="2311"/>
    </location>
</feature>
<dbReference type="PROSITE" id="PS50025">
    <property type="entry name" value="LAM_G_DOMAIN"/>
    <property type="match status" value="1"/>
</dbReference>
<feature type="domain" description="Cadherin" evidence="18">
    <location>
        <begin position="627"/>
        <end position="708"/>
    </location>
</feature>
<evidence type="ECO:0000256" key="15">
    <source>
        <dbReference type="SAM" id="Phobius"/>
    </source>
</evidence>
<evidence type="ECO:0000256" key="12">
    <source>
        <dbReference type="PROSITE-ProRule" id="PRU00043"/>
    </source>
</evidence>
<dbReference type="OMA" id="YSSLYYE"/>
<dbReference type="GO" id="GO:0001736">
    <property type="term" value="P:establishment of planar polarity"/>
    <property type="evidence" value="ECO:0007669"/>
    <property type="project" value="UniProtKB-ARBA"/>
</dbReference>
<dbReference type="CDD" id="cd00110">
    <property type="entry name" value="LamG"/>
    <property type="match status" value="1"/>
</dbReference>
<evidence type="ECO:0000256" key="9">
    <source>
        <dbReference type="ARBA" id="ARBA00023136"/>
    </source>
</evidence>
<comment type="subcellular location">
    <subcellularLocation>
        <location evidence="1">Cell membrane</location>
        <topology evidence="1">Single-pass type I membrane protein</topology>
    </subcellularLocation>
</comment>
<dbReference type="GO" id="GO:0008013">
    <property type="term" value="F:beta-catenin binding"/>
    <property type="evidence" value="ECO:0007669"/>
    <property type="project" value="TreeGrafter"/>
</dbReference>
<dbReference type="Proteomes" id="UP000027135">
    <property type="component" value="Unassembled WGS sequence"/>
</dbReference>
<feature type="domain" description="EGF-like" evidence="17">
    <location>
        <begin position="2835"/>
        <end position="2872"/>
    </location>
</feature>
<dbReference type="PROSITE" id="PS50026">
    <property type="entry name" value="EGF_3"/>
    <property type="match status" value="5"/>
</dbReference>
<feature type="domain" description="Cadherin" evidence="18">
    <location>
        <begin position="1888"/>
        <end position="1991"/>
    </location>
</feature>
<dbReference type="SMART" id="SM00282">
    <property type="entry name" value="LamG"/>
    <property type="match status" value="1"/>
</dbReference>
<dbReference type="InterPro" id="IPR015919">
    <property type="entry name" value="Cadherin-like_sf"/>
</dbReference>
<evidence type="ECO:0000313" key="19">
    <source>
        <dbReference type="EMBL" id="KDR07454.1"/>
    </source>
</evidence>
<feature type="region of interest" description="Disordered" evidence="14">
    <location>
        <begin position="3123"/>
        <end position="3175"/>
    </location>
</feature>
<dbReference type="FunFam" id="2.60.40.60:FF:000397">
    <property type="entry name" value="Fat-like cadherin-related tumor suppressor homolog"/>
    <property type="match status" value="1"/>
</dbReference>
<dbReference type="GO" id="GO:0005509">
    <property type="term" value="F:calcium ion binding"/>
    <property type="evidence" value="ECO:0007669"/>
    <property type="project" value="UniProtKB-UniRule"/>
</dbReference>
<feature type="domain" description="Cadherin" evidence="18">
    <location>
        <begin position="1163"/>
        <end position="1264"/>
    </location>
</feature>
<dbReference type="CDD" id="cd11304">
    <property type="entry name" value="Cadherin_repeat"/>
    <property type="match status" value="23"/>
</dbReference>
<sequence length="3462" mass="381682">QVLGYDKDIGPNGELQYSIKSGRGIGKFKIHPKTGIVYSQRGFTAGQEYDLRIRAQDNGQPQRSHAIRVAVQVASVPRESPHPPQVKLPNQHVEITESDAVGYLVALIQASDDDGDLLWFNIVGGDERDEFFIGRDKGNVLLAKQLDWETQHEYNLTISVTDGVHTVYTELYVTVIDINDHRPNFSQKVYSVEISENVDKGTEILRLMATDEDEDRKVFYSLHAARSPTSLSMFKIDSVTGAVVLNEKLDRETIEEHILTVMVKDQGTPSKRNYARVVVTVHDHNDHPPEFTSPILQGKVFETSPIGTAVVQVFSIDRDRGQNAKISYSITSGNVGNVFSIHPEMGIVNVARELDYSVMSEYTLMVKAMDSGSPALFSTIHVHIMVTMADNAPPRFSKQEHAAEIYENQPIGTYVKHLEARSTSSLFFEIIDGNKDDMFLINPSTGVIITKRQLDYELNKFYNLSVEATNMAGAKAWCNMIVHVLDRNDNAPRFTQPVYSGSVSEAAAIGSLVLTNTSAPLVITARDQDSELNALLSYDIIETLPRKFFHIDSSTGAIRTVMTLDHEQISEFLFHVKVSDLGKPRLSSQTVAKVEILVTDVNDCAPRFLHSVYNTTLLLPTYKHVAVLQVNATDPDSSVGTRLRYDIIDGNVGNVFAIDANTGVITVIDPDNIKPFPKLQLRVSDGKFSSVAKVNIRVEKSENSGLYFQKNIYTGTISENSTKVTIVTVVNVLGSALNEHVIFSILNPTDMFEIGPTSGAIRTTGKRFDREVKDKYELIVEARSDDSGGERPRVAHVTANVTILDINDNCPMFVNLPYYAVVSVDAQKGDTITKVHAVDMDKGENGEVRYELIKGHGELFKVCRKTGEVTLKQNLEGHNREYELIIAAYDGGISPCSTEVPVHMKVIDKSMPVFAKQFYTDSVLENIELHSPLSVSIQADSPLGRKLIYSIVKGNDFEEFALDFNTGAIPPLTPSACMARSGTNFTFTEDFSVWYNMKVGGIVRSGVIYVVDELDYEQKQQYELTIRATDGVFPVYAEVLVSILVQDVNDCPPEFTQDAYNISVSESTPFGTSVLKVISRDNDTGINQNVRYEIQTDASNSSEYFHIDPEDGSVYLKRSLDHELHDSHHFTVVAIDAGVPSLSSTAHVWVTVLDMNDNPPKFEQPSYTCFLSEHAQRGQFVTVVTASDPDYVDYERLVYTIVGGNQQQTFSIDPTTGIISLINMQNFAERPVNDLNISVTDGVYTSFTRVKIEILPANRNNPVFPQLQIDVKVIENQPHGTLVTQVAATDKDFGIYGHVIYSIPSELLRETFEIDKITGKIITKKKLDRETQKLYEIPVMATDGGGRSGFIIVRVKVGDENDNPPRFLLREYKVTIQSNLTTHSGFLKVRAVDVDDDMAAEIEYSIYENQSSGVKELFGINRHTGGIFLLKSAVPWENQVFQFFVRAQDRGSPSLYSNVPIDVYVMGAQDVAPIFERKDDKFFLSENSPPGTVITKLKMVTNMSIHYRLVSGSEETPLFAVDTQGQLSLARTLDRELQDSHVVAILAETDSSPPLTALAEVTLKVLDENDHAPEFESSPYRLTLAENIEEGTSILKVIAHDCDQGSNGEVRYAFGSDIGELANVFAVDAYTGWITTLVQLDKEHQAEFIFQVVATDNGSPKHFARTSVYIKLEDYNDNPPVFTDRHYVAAVNEDALPGTVVVALDTKDRDVDLVSPVEFYITGGDPRSQFQIRQTGEVYVAKPLDRESVSSYVLDVTTTDGKFIATTKVTIDILDANDNPPYCLRYRYRKVLSEGIHPGSYVLSVLATDIDEEPNANLRFYLTGEGADHFALDKAAGHLKTVHPLDREQQSKFQLTAHVQDRDKPGWECSSQLELLISDLNDNAPRFTLDSYSATLPEDVQVGSLVTKVHATDRDIGINRKIKYSFVDSADGHFKIAPDSGIVTLAKPLDRETRAAYNLTVQAMDQGTPQLFQTAALTVLVLDINDNPPEFASKYYYAVVPEIDAVGTEVVRVLATSKDTGVNAEVTYSIVGGNEHKKFQVHPKSGVISIAEQLDYERAKDYFLTIQAVDGGTPPLSNHATVNISVIDSNDNAPIFNQASYSARIREDAQAGDKILQVLAHDLDSDVNGKVSYSIARGDRHKQFSIDEKTGYIAVAGNLDREMVSFLGLKISNDVTHVCSCSVELHPLFVMVNIEISDANDNPPLFSQSNYTAIVQEDKPLGYTVLKFLVTDADTAPNAAPYTFDIRSGNEGGAFRLEQDGILRTAMRFNHKFKENYLLHVRVFDNGTPPLYSDTYVVVKVIEESQYPPVVTPLEISVNSYLDEFPGGIVGKIHASDQDQYDTLTFGLADTAASAVVLNPASELFEIDRTDGTLVALPRLDVGEYRINVTVSDGKFTSHSIIKVSVELVSEEMLQHAVIVRFRDVSPSEFVLSHRKGFIRTVRNALGARAKDVVIISVQPSGLSMGKVRSKRQVASRDLDVLFAVRKPQQPMAPSLSFHSADAIRKALTQHLEALEQSTGLIVEEIVRDKCTAKYCTNGECRDHIVLDTSVAATPIATDVTSFVSPRHQHQILCDCKEGYAGERCEIIVNECARQPCPVFKVCIPDASVQGYSCQCPEGFAGSTCDFDISKCHDQSCYIPRNPVSFTGKSYAQYRVDKSLVKKTLEDQLSLSLRIRTMQPTGNLMYAAGKFDYNILEVVNGVVQYRFDLGSGEGMVRVSSVYVSDGQWHEVRLERESNTASVTVDGKHVAHGSAPGVNDVLNLQSDDLYLGAEVRQHPTILGFEDVQRGFRGCMDDVRVARVSVPLHMSGASSVAVLRRFANVEFSCDPTVALIPPGVCGSQPCLNGGTCTDIGGDSFDCHCHSRFSGTVCEKDSDPCASSPCLYGGRCRAASGDFSCECPPRLVGKRCEYGRYCSPNPCRHGGVCEEGDVGPICKCRGFAGELCAVDMNECEASPCVNGGTCINEPGSYRCICPPNVTGLHCSNPLHSTSITSSIYNVTWEEVIGIIGAVIILCLLVFLFVMYRRFRVKRSRERANNINNETRKDIKLNSARPNDNEFKRGSKLSNLEVSQVPPQCPPRPASYTPSSNNEPTPYSHSAAAVLNNLDTLRSYGSAGDELENVPPDYLRNLNRSPPVVLPAPSSLPPPASATSDSDSIHKPSWADNTTDLNHMGTYSDSNKIKNDLKRPVVTDLSSRGMILPTGKIGRGTQQGGGTSVTSTSSLDDDPHLVGGYHWDCSDWVNRSQNPLPNITEVPGSEVPDSSSFHSNESNESNTHQGNMTIPPGVLGPVDPARDIETLNEDQESEYVGDSECGTEYDEGGGSPSLLHHLHHNNLRDSGGSGGEQDFHFPSAGSYLRHPNTYLPRYNINSETETNGAQDDSEEDDVEPYGFPSSRRHHHDDEDGSVITVLGERASLLGGCTSNSDLSANFCDLDDSECEGSELKKLNHRQNWVPTGITQTSV</sequence>
<proteinExistence type="predicted"/>
<feature type="domain" description="Cadherin" evidence="18">
    <location>
        <begin position="814"/>
        <end position="914"/>
    </location>
</feature>
<feature type="domain" description="Cadherin" evidence="18">
    <location>
        <begin position="292"/>
        <end position="396"/>
    </location>
</feature>
<dbReference type="GO" id="GO:0030855">
    <property type="term" value="P:epithelial cell differentiation"/>
    <property type="evidence" value="ECO:0007669"/>
    <property type="project" value="UniProtKB-ARBA"/>
</dbReference>
<feature type="domain" description="Cadherin" evidence="18">
    <location>
        <begin position="397"/>
        <end position="494"/>
    </location>
</feature>
<evidence type="ECO:0000256" key="1">
    <source>
        <dbReference type="ARBA" id="ARBA00004251"/>
    </source>
</evidence>
<name>A0A067QGM2_ZOONE</name>
<organism evidence="19 20">
    <name type="scientific">Zootermopsis nevadensis</name>
    <name type="common">Dampwood termite</name>
    <dbReference type="NCBI Taxonomy" id="136037"/>
    <lineage>
        <taxon>Eukaryota</taxon>
        <taxon>Metazoa</taxon>
        <taxon>Ecdysozoa</taxon>
        <taxon>Arthropoda</taxon>
        <taxon>Hexapoda</taxon>
        <taxon>Insecta</taxon>
        <taxon>Pterygota</taxon>
        <taxon>Neoptera</taxon>
        <taxon>Polyneoptera</taxon>
        <taxon>Dictyoptera</taxon>
        <taxon>Blattodea</taxon>
        <taxon>Blattoidea</taxon>
        <taxon>Termitoidae</taxon>
        <taxon>Termopsidae</taxon>
        <taxon>Zootermopsis</taxon>
    </lineage>
</organism>
<dbReference type="Gene3D" id="2.60.40.60">
    <property type="entry name" value="Cadherins"/>
    <property type="match status" value="23"/>
</dbReference>
<feature type="domain" description="Cadherin" evidence="18">
    <location>
        <begin position="1368"/>
        <end position="1475"/>
    </location>
</feature>
<dbReference type="eggNOG" id="KOG1219">
    <property type="taxonomic scope" value="Eukaryota"/>
</dbReference>
<dbReference type="InterPro" id="IPR013320">
    <property type="entry name" value="ConA-like_dom_sf"/>
</dbReference>
<accession>A0A067QGM2</accession>
<dbReference type="CDD" id="cd00054">
    <property type="entry name" value="EGF_CA"/>
    <property type="match status" value="4"/>
</dbReference>
<dbReference type="PROSITE" id="PS00232">
    <property type="entry name" value="CADHERIN_1"/>
    <property type="match status" value="10"/>
</dbReference>
<feature type="disulfide bond" evidence="13">
    <location>
        <begin position="2900"/>
        <end position="2909"/>
    </location>
</feature>
<feature type="disulfide bond" evidence="13">
    <location>
        <begin position="2597"/>
        <end position="2614"/>
    </location>
</feature>
<dbReference type="FunFam" id="2.60.40.60:FF:000026">
    <property type="entry name" value="FAT atypical cadherin 1"/>
    <property type="match status" value="2"/>
</dbReference>
<dbReference type="FunFam" id="2.60.40.60:FF:000051">
    <property type="entry name" value="FAT atypical cadherin 1"/>
    <property type="match status" value="1"/>
</dbReference>
<evidence type="ECO:0008006" key="21">
    <source>
        <dbReference type="Google" id="ProtNLM"/>
    </source>
</evidence>
<dbReference type="Pfam" id="PF00028">
    <property type="entry name" value="Cadherin"/>
    <property type="match status" value="20"/>
</dbReference>
<dbReference type="PROSITE" id="PS00022">
    <property type="entry name" value="EGF_1"/>
    <property type="match status" value="4"/>
</dbReference>
<dbReference type="PROSITE" id="PS01186">
    <property type="entry name" value="EGF_2"/>
    <property type="match status" value="1"/>
</dbReference>
<evidence type="ECO:0000259" key="17">
    <source>
        <dbReference type="PROSITE" id="PS50026"/>
    </source>
</evidence>
<dbReference type="SMART" id="SM00112">
    <property type="entry name" value="CA"/>
    <property type="match status" value="23"/>
</dbReference>
<dbReference type="InterPro" id="IPR001791">
    <property type="entry name" value="Laminin_G"/>
</dbReference>
<feature type="domain" description="Cadherin" evidence="18">
    <location>
        <begin position="2097"/>
        <end position="2206"/>
    </location>
</feature>
<dbReference type="InterPro" id="IPR018097">
    <property type="entry name" value="EGF_Ca-bd_CS"/>
</dbReference>
<feature type="domain" description="EGF-like" evidence="17">
    <location>
        <begin position="2588"/>
        <end position="2626"/>
    </location>
</feature>
<dbReference type="Pfam" id="PF02210">
    <property type="entry name" value="Laminin_G_2"/>
    <property type="match status" value="1"/>
</dbReference>
<dbReference type="FunFam" id="2.60.40.60:FF:000020">
    <property type="entry name" value="Dachsous cadherin-related 1b"/>
    <property type="match status" value="2"/>
</dbReference>
<dbReference type="FunFam" id="2.60.40.60:FF:000100">
    <property type="entry name" value="protocadherin Fat 2"/>
    <property type="match status" value="1"/>
</dbReference>
<dbReference type="GO" id="GO:0007156">
    <property type="term" value="P:homophilic cell adhesion via plasma membrane adhesion molecules"/>
    <property type="evidence" value="ECO:0007669"/>
    <property type="project" value="InterPro"/>
</dbReference>
<dbReference type="FunCoup" id="A0A067QGM2">
    <property type="interactions" value="287"/>
</dbReference>
<keyword evidence="4" id="KW-0732">Signal</keyword>
<dbReference type="FunFam" id="2.60.40.60:FF:000065">
    <property type="entry name" value="FAT atypical cadherin 1"/>
    <property type="match status" value="1"/>
</dbReference>
<feature type="domain" description="Cadherin" evidence="18">
    <location>
        <begin position="1265"/>
        <end position="1367"/>
    </location>
</feature>
<feature type="compositionally biased region" description="Acidic residues" evidence="14">
    <location>
        <begin position="3298"/>
        <end position="3319"/>
    </location>
</feature>
<dbReference type="FunFam" id="2.60.40.60:FF:000084">
    <property type="entry name" value="FAT atypical cadherin 3"/>
    <property type="match status" value="1"/>
</dbReference>
<feature type="domain" description="Cadherin" evidence="18">
    <location>
        <begin position="495"/>
        <end position="608"/>
    </location>
</feature>
<dbReference type="FunFam" id="2.60.40.60:FF:000013">
    <property type="entry name" value="Cadherin EGF LAG seven-pass G-type receptor"/>
    <property type="match status" value="3"/>
</dbReference>
<dbReference type="GO" id="GO:0031175">
    <property type="term" value="P:neuron projection development"/>
    <property type="evidence" value="ECO:0007669"/>
    <property type="project" value="TreeGrafter"/>
</dbReference>
<evidence type="ECO:0000256" key="14">
    <source>
        <dbReference type="SAM" id="MobiDB-lite"/>
    </source>
</evidence>
<dbReference type="FunFam" id="2.60.40.60:FF:000059">
    <property type="entry name" value="FAT atypical cadherin 3"/>
    <property type="match status" value="1"/>
</dbReference>
<reference evidence="19 20" key="1">
    <citation type="journal article" date="2014" name="Nat. Commun.">
        <title>Molecular traces of alternative social organization in a termite genome.</title>
        <authorList>
            <person name="Terrapon N."/>
            <person name="Li C."/>
            <person name="Robertson H.M."/>
            <person name="Ji L."/>
            <person name="Meng X."/>
            <person name="Booth W."/>
            <person name="Chen Z."/>
            <person name="Childers C.P."/>
            <person name="Glastad K.M."/>
            <person name="Gokhale K."/>
            <person name="Gowin J."/>
            <person name="Gronenberg W."/>
            <person name="Hermansen R.A."/>
            <person name="Hu H."/>
            <person name="Hunt B.G."/>
            <person name="Huylmans A.K."/>
            <person name="Khalil S.M."/>
            <person name="Mitchell R.D."/>
            <person name="Munoz-Torres M.C."/>
            <person name="Mustard J.A."/>
            <person name="Pan H."/>
            <person name="Reese J.T."/>
            <person name="Scharf M.E."/>
            <person name="Sun F."/>
            <person name="Vogel H."/>
            <person name="Xiao J."/>
            <person name="Yang W."/>
            <person name="Yang Z."/>
            <person name="Yang Z."/>
            <person name="Zhou J."/>
            <person name="Zhu J."/>
            <person name="Brent C.S."/>
            <person name="Elsik C.G."/>
            <person name="Goodisman M.A."/>
            <person name="Liberles D.A."/>
            <person name="Roe R.M."/>
            <person name="Vargo E.L."/>
            <person name="Vilcinskas A."/>
            <person name="Wang J."/>
            <person name="Bornberg-Bauer E."/>
            <person name="Korb J."/>
            <person name="Zhang G."/>
            <person name="Liebig J."/>
        </authorList>
    </citation>
    <scope>NUCLEOTIDE SEQUENCE [LARGE SCALE GENOMIC DNA]</scope>
    <source>
        <tissue evidence="19">Whole organism</tissue>
    </source>
</reference>
<keyword evidence="11" id="KW-0325">Glycoprotein</keyword>
<keyword evidence="10 13" id="KW-1015">Disulfide bond</keyword>
<dbReference type="GO" id="GO:0007424">
    <property type="term" value="P:open tracheal system development"/>
    <property type="evidence" value="ECO:0007669"/>
    <property type="project" value="UniProtKB-ARBA"/>
</dbReference>
<evidence type="ECO:0000259" key="16">
    <source>
        <dbReference type="PROSITE" id="PS50025"/>
    </source>
</evidence>
<dbReference type="Gene3D" id="2.60.120.200">
    <property type="match status" value="1"/>
</dbReference>
<keyword evidence="6 12" id="KW-0106">Calcium</keyword>
<feature type="non-terminal residue" evidence="19">
    <location>
        <position position="1"/>
    </location>
</feature>
<evidence type="ECO:0000256" key="2">
    <source>
        <dbReference type="ARBA" id="ARBA00022536"/>
    </source>
</evidence>
<dbReference type="FunFam" id="2.60.40.60:FF:000021">
    <property type="entry name" value="FAT atypical cadherin 1"/>
    <property type="match status" value="2"/>
</dbReference>
<evidence type="ECO:0000256" key="10">
    <source>
        <dbReference type="ARBA" id="ARBA00023157"/>
    </source>
</evidence>
<dbReference type="InterPro" id="IPR020894">
    <property type="entry name" value="Cadherin_CS"/>
</dbReference>
<dbReference type="InterPro" id="IPR039808">
    <property type="entry name" value="Cadherin"/>
</dbReference>
<feature type="compositionally biased region" description="Polar residues" evidence="14">
    <location>
        <begin position="3064"/>
        <end position="3074"/>
    </location>
</feature>
<dbReference type="GO" id="GO:0048513">
    <property type="term" value="P:animal organ development"/>
    <property type="evidence" value="ECO:0007669"/>
    <property type="project" value="UniProtKB-ARBA"/>
</dbReference>
<feature type="domain" description="EGF-like" evidence="17">
    <location>
        <begin position="2948"/>
        <end position="2984"/>
    </location>
</feature>
<feature type="domain" description="Cadherin" evidence="18">
    <location>
        <begin position="709"/>
        <end position="813"/>
    </location>
</feature>
<dbReference type="InterPro" id="IPR000152">
    <property type="entry name" value="EGF-type_Asp/Asn_hydroxyl_site"/>
</dbReference>
<feature type="domain" description="Cadherin" evidence="18">
    <location>
        <begin position="1476"/>
        <end position="1575"/>
    </location>
</feature>
<feature type="disulfide bond" evidence="13">
    <location>
        <begin position="2862"/>
        <end position="2871"/>
    </location>
</feature>
<dbReference type="InParanoid" id="A0A067QGM2"/>